<sequence>MPSTFHGIELLKRALYAQQAAMNTAGHNVSNAHTPGYSRQRVEMVTTPPIEMPGLNRSTAKGQLGTGVNVDAIRRLRDTFLDLQYRNENQYLGEWEVMQNTYDKLEVIFNEIKASDDGFGTGLNRVFNEFWNAWQDLSRDPESLTAKIAVVQRGVALAETFNTMARQLNTFEADLEKQTRAKVDQANVLLGQIAELNQQIVKIHAMGQNANDLMDRRDLLVDELSKLINIEVNEDANGGYEILLSRSSDDGTVNGNQIVLMPANGDKTQVLKFDFDTTDPANKTLKLKDVADNDVVDLYVIDGSATNHINEPSGEILGYLRSIEKVKGYHQQLDILVRGFVTKINDTYGDDLFEPKDTMFSVSAENIQFNQNLVANPVNLKTSNSGLSGDGDLARDIAQLRNALFDFNGEQATVADRYNGIIGKLGIESQEAQRRVKNHQLLVDQTEALRQSVSGVSLDEEMANLVMFQHAYNAAARAVTVMDQMLDKLINGTGIVGR</sequence>
<dbReference type="InterPro" id="IPR002371">
    <property type="entry name" value="FlgK"/>
</dbReference>
<dbReference type="Pfam" id="PF00460">
    <property type="entry name" value="Flg_bb_rod"/>
    <property type="match status" value="1"/>
</dbReference>
<evidence type="ECO:0000259" key="8">
    <source>
        <dbReference type="Pfam" id="PF06429"/>
    </source>
</evidence>
<evidence type="ECO:0000256" key="3">
    <source>
        <dbReference type="ARBA" id="ARBA00009677"/>
    </source>
</evidence>
<evidence type="ECO:0000256" key="1">
    <source>
        <dbReference type="ARBA" id="ARBA00004365"/>
    </source>
</evidence>
<dbReference type="InterPro" id="IPR053927">
    <property type="entry name" value="FlgK_helical"/>
</dbReference>
<dbReference type="Pfam" id="PF22638">
    <property type="entry name" value="FlgK_D1"/>
    <property type="match status" value="1"/>
</dbReference>
<dbReference type="Proteomes" id="UP000196475">
    <property type="component" value="Unassembled WGS sequence"/>
</dbReference>
<dbReference type="InterPro" id="IPR001444">
    <property type="entry name" value="Flag_bb_rod_N"/>
</dbReference>
<protein>
    <recommendedName>
        <fullName evidence="4">Flagellar hook-associated protein 1</fullName>
    </recommendedName>
</protein>
<accession>A0A1Y3PRP3</accession>
<evidence type="ECO:0000313" key="11">
    <source>
        <dbReference type="Proteomes" id="UP000196475"/>
    </source>
</evidence>
<gene>
    <name evidence="10" type="ORF">BAA01_14165</name>
</gene>
<dbReference type="GO" id="GO:0044780">
    <property type="term" value="P:bacterial-type flagellum assembly"/>
    <property type="evidence" value="ECO:0007669"/>
    <property type="project" value="InterPro"/>
</dbReference>
<organism evidence="10 11">
    <name type="scientific">Bacillus thermozeamaize</name>
    <dbReference type="NCBI Taxonomy" id="230954"/>
    <lineage>
        <taxon>Bacteria</taxon>
        <taxon>Bacillati</taxon>
        <taxon>Bacillota</taxon>
        <taxon>Bacilli</taxon>
        <taxon>Bacillales</taxon>
        <taxon>Bacillaceae</taxon>
        <taxon>Bacillus</taxon>
    </lineage>
</organism>
<evidence type="ECO:0000259" key="9">
    <source>
        <dbReference type="Pfam" id="PF22638"/>
    </source>
</evidence>
<evidence type="ECO:0000256" key="5">
    <source>
        <dbReference type="ARBA" id="ARBA00022525"/>
    </source>
</evidence>
<dbReference type="SUPFAM" id="SSF64518">
    <property type="entry name" value="Phase 1 flagellin"/>
    <property type="match status" value="1"/>
</dbReference>
<dbReference type="GO" id="GO:0005198">
    <property type="term" value="F:structural molecule activity"/>
    <property type="evidence" value="ECO:0007669"/>
    <property type="project" value="InterPro"/>
</dbReference>
<dbReference type="PANTHER" id="PTHR30033">
    <property type="entry name" value="FLAGELLAR HOOK-ASSOCIATED PROTEIN 1"/>
    <property type="match status" value="1"/>
</dbReference>
<proteinExistence type="inferred from homology"/>
<dbReference type="GO" id="GO:0005576">
    <property type="term" value="C:extracellular region"/>
    <property type="evidence" value="ECO:0007669"/>
    <property type="project" value="UniProtKB-SubCell"/>
</dbReference>
<dbReference type="GO" id="GO:0009424">
    <property type="term" value="C:bacterial-type flagellum hook"/>
    <property type="evidence" value="ECO:0007669"/>
    <property type="project" value="InterPro"/>
</dbReference>
<keyword evidence="5" id="KW-0964">Secreted</keyword>
<dbReference type="EMBL" id="LZRT01000056">
    <property type="protein sequence ID" value="OUM88837.1"/>
    <property type="molecule type" value="Genomic_DNA"/>
</dbReference>
<evidence type="ECO:0000313" key="10">
    <source>
        <dbReference type="EMBL" id="OUM88837.1"/>
    </source>
</evidence>
<keyword evidence="10" id="KW-0966">Cell projection</keyword>
<dbReference type="AlphaFoldDB" id="A0A1Y3PRP3"/>
<dbReference type="Pfam" id="PF06429">
    <property type="entry name" value="Flg_bbr_C"/>
    <property type="match status" value="1"/>
</dbReference>
<keyword evidence="10" id="KW-0969">Cilium</keyword>
<dbReference type="PANTHER" id="PTHR30033:SF1">
    <property type="entry name" value="FLAGELLAR HOOK-ASSOCIATED PROTEIN 1"/>
    <property type="match status" value="1"/>
</dbReference>
<keyword evidence="6" id="KW-0975">Bacterial flagellum</keyword>
<comment type="caution">
    <text evidence="10">The sequence shown here is derived from an EMBL/GenBank/DDBJ whole genome shotgun (WGS) entry which is preliminary data.</text>
</comment>
<dbReference type="InterPro" id="IPR010930">
    <property type="entry name" value="Flg_bb/hook_C_dom"/>
</dbReference>
<feature type="domain" description="Flagellar basal body rod protein N-terminal" evidence="7">
    <location>
        <begin position="13"/>
        <end position="37"/>
    </location>
</feature>
<feature type="domain" description="Flagellar basal-body/hook protein C-terminal" evidence="8">
    <location>
        <begin position="453"/>
        <end position="491"/>
    </location>
</feature>
<keyword evidence="10" id="KW-0282">Flagellum</keyword>
<evidence type="ECO:0000256" key="6">
    <source>
        <dbReference type="ARBA" id="ARBA00023143"/>
    </source>
</evidence>
<evidence type="ECO:0000256" key="4">
    <source>
        <dbReference type="ARBA" id="ARBA00016244"/>
    </source>
</evidence>
<comment type="similarity">
    <text evidence="3">Belongs to the flagella basal body rod proteins family.</text>
</comment>
<name>A0A1Y3PRP3_9BACI</name>
<comment type="subcellular location">
    <subcellularLocation>
        <location evidence="1">Bacterial flagellum</location>
    </subcellularLocation>
    <subcellularLocation>
        <location evidence="2">Secreted</location>
    </subcellularLocation>
</comment>
<reference evidence="11" key="1">
    <citation type="submission" date="2016-06" db="EMBL/GenBank/DDBJ databases">
        <authorList>
            <person name="Nascimento L."/>
            <person name="Pereira R.V."/>
            <person name="Martins L.F."/>
            <person name="Quaggio R.B."/>
            <person name="Silva A.M."/>
            <person name="Setubal J.C."/>
        </authorList>
    </citation>
    <scope>NUCLEOTIDE SEQUENCE [LARGE SCALE GENOMIC DNA]</scope>
</reference>
<evidence type="ECO:0000256" key="2">
    <source>
        <dbReference type="ARBA" id="ARBA00004613"/>
    </source>
</evidence>
<dbReference type="NCBIfam" id="TIGR02492">
    <property type="entry name" value="flgK_ends"/>
    <property type="match status" value="1"/>
</dbReference>
<feature type="domain" description="Flagellar hook-associated protein FlgK helical" evidence="9">
    <location>
        <begin position="120"/>
        <end position="347"/>
    </location>
</feature>
<evidence type="ECO:0000259" key="7">
    <source>
        <dbReference type="Pfam" id="PF00460"/>
    </source>
</evidence>